<organism evidence="1 2">
    <name type="scientific">Smallanthus sonchifolius</name>
    <dbReference type="NCBI Taxonomy" id="185202"/>
    <lineage>
        <taxon>Eukaryota</taxon>
        <taxon>Viridiplantae</taxon>
        <taxon>Streptophyta</taxon>
        <taxon>Embryophyta</taxon>
        <taxon>Tracheophyta</taxon>
        <taxon>Spermatophyta</taxon>
        <taxon>Magnoliopsida</taxon>
        <taxon>eudicotyledons</taxon>
        <taxon>Gunneridae</taxon>
        <taxon>Pentapetalae</taxon>
        <taxon>asterids</taxon>
        <taxon>campanulids</taxon>
        <taxon>Asterales</taxon>
        <taxon>Asteraceae</taxon>
        <taxon>Asteroideae</taxon>
        <taxon>Heliantheae alliance</taxon>
        <taxon>Millerieae</taxon>
        <taxon>Smallanthus</taxon>
    </lineage>
</organism>
<evidence type="ECO:0000313" key="2">
    <source>
        <dbReference type="Proteomes" id="UP001056120"/>
    </source>
</evidence>
<accession>A0ACB9A6K6</accession>
<proteinExistence type="predicted"/>
<gene>
    <name evidence="1" type="ORF">L1987_75845</name>
</gene>
<comment type="caution">
    <text evidence="1">The sequence shown here is derived from an EMBL/GenBank/DDBJ whole genome shotgun (WGS) entry which is preliminary data.</text>
</comment>
<reference evidence="2" key="1">
    <citation type="journal article" date="2022" name="Mol. Ecol. Resour.">
        <title>The genomes of chicory, endive, great burdock and yacon provide insights into Asteraceae palaeo-polyploidization history and plant inulin production.</title>
        <authorList>
            <person name="Fan W."/>
            <person name="Wang S."/>
            <person name="Wang H."/>
            <person name="Wang A."/>
            <person name="Jiang F."/>
            <person name="Liu H."/>
            <person name="Zhao H."/>
            <person name="Xu D."/>
            <person name="Zhang Y."/>
        </authorList>
    </citation>
    <scope>NUCLEOTIDE SEQUENCE [LARGE SCALE GENOMIC DNA]</scope>
    <source>
        <strain evidence="2">cv. Yunnan</strain>
    </source>
</reference>
<reference evidence="1 2" key="2">
    <citation type="journal article" date="2022" name="Mol. Ecol. Resour.">
        <title>The genomes of chicory, endive, great burdock and yacon provide insights into Asteraceae paleo-polyploidization history and plant inulin production.</title>
        <authorList>
            <person name="Fan W."/>
            <person name="Wang S."/>
            <person name="Wang H."/>
            <person name="Wang A."/>
            <person name="Jiang F."/>
            <person name="Liu H."/>
            <person name="Zhao H."/>
            <person name="Xu D."/>
            <person name="Zhang Y."/>
        </authorList>
    </citation>
    <scope>NUCLEOTIDE SEQUENCE [LARGE SCALE GENOMIC DNA]</scope>
    <source>
        <strain evidence="2">cv. Yunnan</strain>
        <tissue evidence="1">Leaves</tissue>
    </source>
</reference>
<sequence>MTEPSEESLTPPSPVGLYPDSVGRTTTLLLPVTSIHELVSFLEVAFHFDLHPSISNSVNRLLFSQNDPVVPMPSENGDLIQPTID</sequence>
<evidence type="ECO:0000313" key="1">
    <source>
        <dbReference type="EMBL" id="KAI3705606.1"/>
    </source>
</evidence>
<dbReference type="EMBL" id="CM042042">
    <property type="protein sequence ID" value="KAI3705606.1"/>
    <property type="molecule type" value="Genomic_DNA"/>
</dbReference>
<name>A0ACB9A6K6_9ASTR</name>
<protein>
    <submittedName>
        <fullName evidence="1">Uncharacterized protein</fullName>
    </submittedName>
</protein>
<dbReference type="Proteomes" id="UP001056120">
    <property type="component" value="Linkage Group LG25"/>
</dbReference>
<keyword evidence="2" id="KW-1185">Reference proteome</keyword>